<accession>A0ABP8YDF0</accession>
<dbReference type="SUPFAM" id="SSF52833">
    <property type="entry name" value="Thioredoxin-like"/>
    <property type="match status" value="1"/>
</dbReference>
<dbReference type="RefSeq" id="WP_345524921.1">
    <property type="nucleotide sequence ID" value="NZ_BAABKN010000004.1"/>
</dbReference>
<dbReference type="PROSITE" id="PS51257">
    <property type="entry name" value="PROKAR_LIPOPROTEIN"/>
    <property type="match status" value="1"/>
</dbReference>
<evidence type="ECO:0000256" key="3">
    <source>
        <dbReference type="ARBA" id="ARBA00022968"/>
    </source>
</evidence>
<keyword evidence="9" id="KW-1185">Reference proteome</keyword>
<keyword evidence="4" id="KW-1015">Disulfide bond</keyword>
<feature type="signal peptide" evidence="6">
    <location>
        <begin position="1"/>
        <end position="21"/>
    </location>
</feature>
<evidence type="ECO:0000256" key="4">
    <source>
        <dbReference type="ARBA" id="ARBA00023157"/>
    </source>
</evidence>
<dbReference type="PROSITE" id="PS00194">
    <property type="entry name" value="THIOREDOXIN_1"/>
    <property type="match status" value="1"/>
</dbReference>
<keyword evidence="2" id="KW-0201">Cytochrome c-type biogenesis</keyword>
<dbReference type="EMBL" id="BAABKN010000004">
    <property type="protein sequence ID" value="GAA4725086.1"/>
    <property type="molecule type" value="Genomic_DNA"/>
</dbReference>
<name>A0ABP8YDF0_9ACTN</name>
<keyword evidence="3" id="KW-0812">Transmembrane</keyword>
<keyword evidence="6" id="KW-0732">Signal</keyword>
<feature type="chain" id="PRO_5046611715" evidence="6">
    <location>
        <begin position="22"/>
        <end position="201"/>
    </location>
</feature>
<evidence type="ECO:0000259" key="7">
    <source>
        <dbReference type="PROSITE" id="PS51352"/>
    </source>
</evidence>
<gene>
    <name evidence="8" type="ORF">GCM10023350_04480</name>
</gene>
<dbReference type="Proteomes" id="UP001499882">
    <property type="component" value="Unassembled WGS sequence"/>
</dbReference>
<comment type="subcellular location">
    <subcellularLocation>
        <location evidence="1">Cell envelope</location>
    </subcellularLocation>
</comment>
<dbReference type="Gene3D" id="3.40.30.10">
    <property type="entry name" value="Glutaredoxin"/>
    <property type="match status" value="1"/>
</dbReference>
<dbReference type="InterPro" id="IPR013766">
    <property type="entry name" value="Thioredoxin_domain"/>
</dbReference>
<proteinExistence type="predicted"/>
<keyword evidence="5" id="KW-0676">Redox-active center</keyword>
<dbReference type="PANTHER" id="PTHR42852:SF6">
    <property type="entry name" value="THIOL:DISULFIDE INTERCHANGE PROTEIN DSBE"/>
    <property type="match status" value="1"/>
</dbReference>
<dbReference type="CDD" id="cd02966">
    <property type="entry name" value="TlpA_like_family"/>
    <property type="match status" value="1"/>
</dbReference>
<dbReference type="InterPro" id="IPR036249">
    <property type="entry name" value="Thioredoxin-like_sf"/>
</dbReference>
<dbReference type="InterPro" id="IPR000866">
    <property type="entry name" value="AhpC/TSA"/>
</dbReference>
<evidence type="ECO:0000256" key="6">
    <source>
        <dbReference type="SAM" id="SignalP"/>
    </source>
</evidence>
<protein>
    <submittedName>
        <fullName evidence="8">TlpA disulfide reductase family protein</fullName>
    </submittedName>
</protein>
<dbReference type="PROSITE" id="PS51352">
    <property type="entry name" value="THIOREDOXIN_2"/>
    <property type="match status" value="1"/>
</dbReference>
<dbReference type="PANTHER" id="PTHR42852">
    <property type="entry name" value="THIOL:DISULFIDE INTERCHANGE PROTEIN DSBE"/>
    <property type="match status" value="1"/>
</dbReference>
<sequence>MRRLLPAALVAVVLLLSGCDADDIPSPGDAKIDVDTPSLRNLKTEAGIADCVPGSAEPVDGGLPDLTLPCLGGGSDVDLASLQGPVIVNLWASYCAPCVKEMPALQEFSEKYGDQVPVIGVDYQDQQPKAALELARKSGVTYPLLADPGGDLNANDPIPVIRGIPMFFFVDADGQVTVVPGGIESADELVELADEHLGTHL</sequence>
<evidence type="ECO:0000256" key="5">
    <source>
        <dbReference type="ARBA" id="ARBA00023284"/>
    </source>
</evidence>
<feature type="domain" description="Thioredoxin" evidence="7">
    <location>
        <begin position="57"/>
        <end position="198"/>
    </location>
</feature>
<evidence type="ECO:0000313" key="8">
    <source>
        <dbReference type="EMBL" id="GAA4725086.1"/>
    </source>
</evidence>
<evidence type="ECO:0000256" key="1">
    <source>
        <dbReference type="ARBA" id="ARBA00004196"/>
    </source>
</evidence>
<keyword evidence="3" id="KW-0735">Signal-anchor</keyword>
<organism evidence="8 9">
    <name type="scientific">Nocardioides endophyticus</name>
    <dbReference type="NCBI Taxonomy" id="1353775"/>
    <lineage>
        <taxon>Bacteria</taxon>
        <taxon>Bacillati</taxon>
        <taxon>Actinomycetota</taxon>
        <taxon>Actinomycetes</taxon>
        <taxon>Propionibacteriales</taxon>
        <taxon>Nocardioidaceae</taxon>
        <taxon>Nocardioides</taxon>
    </lineage>
</organism>
<dbReference type="InterPro" id="IPR050553">
    <property type="entry name" value="Thioredoxin_ResA/DsbE_sf"/>
</dbReference>
<evidence type="ECO:0000256" key="2">
    <source>
        <dbReference type="ARBA" id="ARBA00022748"/>
    </source>
</evidence>
<reference evidence="9" key="1">
    <citation type="journal article" date="2019" name="Int. J. Syst. Evol. Microbiol.">
        <title>The Global Catalogue of Microorganisms (GCM) 10K type strain sequencing project: providing services to taxonomists for standard genome sequencing and annotation.</title>
        <authorList>
            <consortium name="The Broad Institute Genomics Platform"/>
            <consortium name="The Broad Institute Genome Sequencing Center for Infectious Disease"/>
            <person name="Wu L."/>
            <person name="Ma J."/>
        </authorList>
    </citation>
    <scope>NUCLEOTIDE SEQUENCE [LARGE SCALE GENOMIC DNA]</scope>
    <source>
        <strain evidence="9">JCM 18532</strain>
    </source>
</reference>
<comment type="caution">
    <text evidence="8">The sequence shown here is derived from an EMBL/GenBank/DDBJ whole genome shotgun (WGS) entry which is preliminary data.</text>
</comment>
<dbReference type="InterPro" id="IPR017937">
    <property type="entry name" value="Thioredoxin_CS"/>
</dbReference>
<dbReference type="Pfam" id="PF00578">
    <property type="entry name" value="AhpC-TSA"/>
    <property type="match status" value="1"/>
</dbReference>
<evidence type="ECO:0000313" key="9">
    <source>
        <dbReference type="Proteomes" id="UP001499882"/>
    </source>
</evidence>